<dbReference type="HOGENOM" id="CLU_135754_2_1_12"/>
<keyword evidence="3" id="KW-0406">Ion transport</keyword>
<evidence type="ECO:0000256" key="2">
    <source>
        <dbReference type="ARBA" id="ARBA00022448"/>
    </source>
</evidence>
<dbReference type="SUPFAM" id="SSF159468">
    <property type="entry name" value="AtpF-like"/>
    <property type="match status" value="1"/>
</dbReference>
<dbReference type="Gene3D" id="3.40.50.10580">
    <property type="entry name" value="ATPase, V1 complex, subunit F"/>
    <property type="match status" value="1"/>
</dbReference>
<dbReference type="EMBL" id="CP002868">
    <property type="protein sequence ID" value="AEJ19956.1"/>
    <property type="molecule type" value="Genomic_DNA"/>
</dbReference>
<dbReference type="KEGG" id="scd:Spica_1818"/>
<reference evidence="5" key="1">
    <citation type="journal article" date="2013" name="Stand. Genomic Sci.">
        <title>Genome sequence of the thermophilic fresh-water bacterium Spirochaeta caldaria type strain (H1(T)), reclassification of Spirochaeta caldaria, Spirochaeta stenostrepta, and Spirochaeta zuelzerae in the genus Treponema as Treponema caldaria comb. nov., Treponema stenostrepta comb. nov., and Treponema zuelzerae comb. nov., and emendation of the genus Treponema.</title>
        <authorList>
            <person name="Abt B."/>
            <person name="Goker M."/>
            <person name="Scheuner C."/>
            <person name="Han C."/>
            <person name="Lu M."/>
            <person name="Misra M."/>
            <person name="Lapidus A."/>
            <person name="Nolan M."/>
            <person name="Lucas S."/>
            <person name="Hammon N."/>
            <person name="Deshpande S."/>
            <person name="Cheng J.F."/>
            <person name="Tapia R."/>
            <person name="Goodwin L.A."/>
            <person name="Pitluck S."/>
            <person name="Liolios K."/>
            <person name="Pagani I."/>
            <person name="Ivanova N."/>
            <person name="Mavromatis K."/>
            <person name="Mikhailova N."/>
            <person name="Huntemann M."/>
            <person name="Pati A."/>
            <person name="Chen A."/>
            <person name="Palaniappan K."/>
            <person name="Land M."/>
            <person name="Hauser L."/>
            <person name="Jeffries C.D."/>
            <person name="Rohde M."/>
            <person name="Spring S."/>
            <person name="Gronow S."/>
            <person name="Detter J.C."/>
            <person name="Bristow J."/>
            <person name="Eisen J.A."/>
            <person name="Markowitz V."/>
            <person name="Hugenholtz P."/>
            <person name="Kyrpides N.C."/>
            <person name="Woyke T."/>
            <person name="Klenk H.P."/>
        </authorList>
    </citation>
    <scope>NUCLEOTIDE SEQUENCE</scope>
    <source>
        <strain evidence="5">ATCC 51460 / DSM 7334 / H1</strain>
    </source>
</reference>
<evidence type="ECO:0000256" key="1">
    <source>
        <dbReference type="ARBA" id="ARBA00010148"/>
    </source>
</evidence>
<comment type="similarity">
    <text evidence="1">Belongs to the V-ATPase F subunit family.</text>
</comment>
<evidence type="ECO:0000313" key="4">
    <source>
        <dbReference type="EMBL" id="AEJ19956.1"/>
    </source>
</evidence>
<organism evidence="4 5">
    <name type="scientific">Gracilinema caldarium (strain ATCC 51460 / DSM 7334 / H1)</name>
    <name type="common">Treponema caldarium</name>
    <dbReference type="NCBI Taxonomy" id="744872"/>
    <lineage>
        <taxon>Bacteria</taxon>
        <taxon>Pseudomonadati</taxon>
        <taxon>Spirochaetota</taxon>
        <taxon>Spirochaetia</taxon>
        <taxon>Spirochaetales</taxon>
        <taxon>Breznakiellaceae</taxon>
        <taxon>Gracilinema</taxon>
    </lineage>
</organism>
<keyword evidence="2" id="KW-0813">Transport</keyword>
<dbReference type="InterPro" id="IPR036906">
    <property type="entry name" value="ATPase_V1_fsu_sf"/>
</dbReference>
<evidence type="ECO:0000256" key="3">
    <source>
        <dbReference type="ARBA" id="ARBA00023065"/>
    </source>
</evidence>
<dbReference type="OrthoDB" id="370749at2"/>
<accession>F8F3L2</accession>
<gene>
    <name evidence="4" type="ordered locus">Spica_1818</name>
</gene>
<name>F8F3L2_GRAC1</name>
<protein>
    <submittedName>
        <fullName evidence="4">V-type ATPase, subunit F</fullName>
    </submittedName>
</protein>
<dbReference type="eggNOG" id="COG1436">
    <property type="taxonomic scope" value="Bacteria"/>
</dbReference>
<dbReference type="STRING" id="744872.Spica_1818"/>
<dbReference type="InterPro" id="IPR008218">
    <property type="entry name" value="ATPase_V1-cplx_f_g_su"/>
</dbReference>
<dbReference type="Proteomes" id="UP000000503">
    <property type="component" value="Chromosome"/>
</dbReference>
<dbReference type="GO" id="GO:0046961">
    <property type="term" value="F:proton-transporting ATPase activity, rotational mechanism"/>
    <property type="evidence" value="ECO:0007669"/>
    <property type="project" value="InterPro"/>
</dbReference>
<sequence length="113" mass="12432">MEYFFIGDAELLTAFRFIGIDGAAVMSPSEALTAFRRCTRGEVADGSVLLPQEASYKVLILTEEVVVWLGSDLIDWQLSGRYPLVVEIPGIIGHIEGRKTLIDAIREAIGIHI</sequence>
<keyword evidence="5" id="KW-1185">Reference proteome</keyword>
<evidence type="ECO:0000313" key="5">
    <source>
        <dbReference type="Proteomes" id="UP000000503"/>
    </source>
</evidence>
<dbReference type="Pfam" id="PF01990">
    <property type="entry name" value="ATP-synt_F"/>
    <property type="match status" value="1"/>
</dbReference>
<proteinExistence type="inferred from homology"/>
<dbReference type="RefSeq" id="WP_013969247.1">
    <property type="nucleotide sequence ID" value="NC_015732.1"/>
</dbReference>
<dbReference type="AlphaFoldDB" id="F8F3L2"/>